<dbReference type="Pfam" id="PF01077">
    <property type="entry name" value="NIR_SIR"/>
    <property type="match status" value="1"/>
</dbReference>
<gene>
    <name evidence="9" type="ORF">TH606_05095</name>
</gene>
<reference evidence="9 10" key="1">
    <citation type="submission" date="2016-02" db="EMBL/GenBank/DDBJ databases">
        <title>Draft genome sequence of Thermodesulfatator sp. S606.</title>
        <authorList>
            <person name="Lai Q."/>
            <person name="Cao J."/>
            <person name="Dupont S."/>
            <person name="Shao Z."/>
            <person name="Jebbar M."/>
            <person name="Alain K."/>
        </authorList>
    </citation>
    <scope>NUCLEOTIDE SEQUENCE [LARGE SCALE GENOMIC DNA]</scope>
    <source>
        <strain evidence="9 10">S606</strain>
    </source>
</reference>
<dbReference type="STRING" id="1795632.TH606_05095"/>
<dbReference type="AlphaFoldDB" id="A0A177E7Y6"/>
<sequence length="219" mass="23640">MLKDGEKGAVLQRDKETYAIVPHVPLGVVTPEFLKKIAEIAEKYGVKAMKLTSADRIALVGLKEEDIDKVWEELGVDPGAAVGACVRSIKVCPGTTFCRLGQQDSLGLGAELDKRYHGYQLPAKFKIGVAGCINDCSETCIKDLGFIGKPKGWTVRVGGCGGAKPGLAQVLTENVSTEEALAIADKIIKFYEANAKKTDRLGRLIGRIGFEEFKKEILS</sequence>
<dbReference type="SUPFAM" id="SSF55124">
    <property type="entry name" value="Nitrite/Sulfite reductase N-terminal domain-like"/>
    <property type="match status" value="1"/>
</dbReference>
<dbReference type="Pfam" id="PF03460">
    <property type="entry name" value="NIR_SIR_ferr"/>
    <property type="match status" value="1"/>
</dbReference>
<dbReference type="PANTHER" id="PTHR43809">
    <property type="entry name" value="NITRITE REDUCTASE (NADH) LARGE SUBUNIT"/>
    <property type="match status" value="1"/>
</dbReference>
<comment type="caution">
    <text evidence="9">The sequence shown here is derived from an EMBL/GenBank/DDBJ whole genome shotgun (WGS) entry which is preliminary data.</text>
</comment>
<evidence type="ECO:0000256" key="6">
    <source>
        <dbReference type="ARBA" id="ARBA00023014"/>
    </source>
</evidence>
<evidence type="ECO:0000256" key="1">
    <source>
        <dbReference type="ARBA" id="ARBA00022485"/>
    </source>
</evidence>
<feature type="domain" description="Nitrite/sulphite reductase 4Fe-4S" evidence="7">
    <location>
        <begin position="83"/>
        <end position="217"/>
    </location>
</feature>
<dbReference type="EMBL" id="LSFI01000019">
    <property type="protein sequence ID" value="OAG27816.1"/>
    <property type="molecule type" value="Genomic_DNA"/>
</dbReference>
<keyword evidence="2" id="KW-0349">Heme</keyword>
<keyword evidence="1" id="KW-0004">4Fe-4S</keyword>
<keyword evidence="6" id="KW-0411">Iron-sulfur</keyword>
<evidence type="ECO:0000256" key="2">
    <source>
        <dbReference type="ARBA" id="ARBA00022617"/>
    </source>
</evidence>
<dbReference type="InterPro" id="IPR006066">
    <property type="entry name" value="NO2/SO3_Rdtase_FeS/sirohaem_BS"/>
</dbReference>
<proteinExistence type="predicted"/>
<keyword evidence="4" id="KW-0560">Oxidoreductase</keyword>
<dbReference type="GO" id="GO:0016491">
    <property type="term" value="F:oxidoreductase activity"/>
    <property type="evidence" value="ECO:0007669"/>
    <property type="project" value="UniProtKB-KW"/>
</dbReference>
<dbReference type="InterPro" id="IPR005117">
    <property type="entry name" value="NiRdtase/SiRdtase_haem-b_fer"/>
</dbReference>
<dbReference type="GO" id="GO:0046872">
    <property type="term" value="F:metal ion binding"/>
    <property type="evidence" value="ECO:0007669"/>
    <property type="project" value="UniProtKB-KW"/>
</dbReference>
<keyword evidence="5" id="KW-0408">Iron</keyword>
<dbReference type="InterPro" id="IPR017220">
    <property type="entry name" value="Sulphite_reductase_assimil"/>
</dbReference>
<accession>A0A177E7Y6</accession>
<organism evidence="9 10">
    <name type="scientific">Thermodesulfatator autotrophicus</name>
    <dbReference type="NCBI Taxonomy" id="1795632"/>
    <lineage>
        <taxon>Bacteria</taxon>
        <taxon>Pseudomonadati</taxon>
        <taxon>Thermodesulfobacteriota</taxon>
        <taxon>Thermodesulfobacteria</taxon>
        <taxon>Thermodesulfobacteriales</taxon>
        <taxon>Thermodesulfatatoraceae</taxon>
        <taxon>Thermodesulfatator</taxon>
    </lineage>
</organism>
<evidence type="ECO:0000259" key="8">
    <source>
        <dbReference type="Pfam" id="PF03460"/>
    </source>
</evidence>
<dbReference type="PIRSF" id="PIRSF037487">
    <property type="entry name" value="Sulfite_red_assimil"/>
    <property type="match status" value="1"/>
</dbReference>
<dbReference type="RefSeq" id="WP_068541839.1">
    <property type="nucleotide sequence ID" value="NZ_LSFI01000019.1"/>
</dbReference>
<dbReference type="InterPro" id="IPR045854">
    <property type="entry name" value="NO2/SO3_Rdtase_4Fe4S_sf"/>
</dbReference>
<keyword evidence="3" id="KW-0479">Metal-binding</keyword>
<dbReference type="InterPro" id="IPR006067">
    <property type="entry name" value="NO2/SO3_Rdtase_4Fe4S_dom"/>
</dbReference>
<keyword evidence="10" id="KW-1185">Reference proteome</keyword>
<dbReference type="GO" id="GO:0051539">
    <property type="term" value="F:4 iron, 4 sulfur cluster binding"/>
    <property type="evidence" value="ECO:0007669"/>
    <property type="project" value="UniProtKB-KW"/>
</dbReference>
<dbReference type="Gene3D" id="3.30.413.10">
    <property type="entry name" value="Sulfite Reductase Hemoprotein, domain 1"/>
    <property type="match status" value="1"/>
</dbReference>
<evidence type="ECO:0000256" key="5">
    <source>
        <dbReference type="ARBA" id="ARBA00023004"/>
    </source>
</evidence>
<dbReference type="OrthoDB" id="9803707at2"/>
<dbReference type="Gene3D" id="3.90.480.10">
    <property type="entry name" value="Sulfite Reductase Hemoprotein,Domain 2"/>
    <property type="match status" value="1"/>
</dbReference>
<evidence type="ECO:0000259" key="7">
    <source>
        <dbReference type="Pfam" id="PF01077"/>
    </source>
</evidence>
<dbReference type="GO" id="GO:0020037">
    <property type="term" value="F:heme binding"/>
    <property type="evidence" value="ECO:0007669"/>
    <property type="project" value="InterPro"/>
</dbReference>
<dbReference type="Proteomes" id="UP000076964">
    <property type="component" value="Unassembled WGS sequence"/>
</dbReference>
<evidence type="ECO:0000256" key="3">
    <source>
        <dbReference type="ARBA" id="ARBA00022723"/>
    </source>
</evidence>
<evidence type="ECO:0000313" key="9">
    <source>
        <dbReference type="EMBL" id="OAG27816.1"/>
    </source>
</evidence>
<feature type="domain" description="Nitrite/Sulfite reductase ferredoxin-like" evidence="8">
    <location>
        <begin position="12"/>
        <end position="74"/>
    </location>
</feature>
<dbReference type="PRINTS" id="PR00397">
    <property type="entry name" value="SIROHAEM"/>
</dbReference>
<evidence type="ECO:0000313" key="10">
    <source>
        <dbReference type="Proteomes" id="UP000076964"/>
    </source>
</evidence>
<name>A0A177E7Y6_9BACT</name>
<dbReference type="InterPro" id="IPR036136">
    <property type="entry name" value="Nit/Sulf_reduc_fer-like_dom_sf"/>
</dbReference>
<protein>
    <submittedName>
        <fullName evidence="9">Sulfite reductase</fullName>
    </submittedName>
</protein>
<dbReference type="InterPro" id="IPR052034">
    <property type="entry name" value="NasD-like"/>
</dbReference>
<dbReference type="PANTHER" id="PTHR43809:SF1">
    <property type="entry name" value="NITRITE REDUCTASE (NADH) LARGE SUBUNIT"/>
    <property type="match status" value="1"/>
</dbReference>
<evidence type="ECO:0000256" key="4">
    <source>
        <dbReference type="ARBA" id="ARBA00023002"/>
    </source>
</evidence>
<dbReference type="SUPFAM" id="SSF56014">
    <property type="entry name" value="Nitrite and sulphite reductase 4Fe-4S domain-like"/>
    <property type="match status" value="1"/>
</dbReference>